<dbReference type="Gene3D" id="1.10.10.10">
    <property type="entry name" value="Winged helix-like DNA-binding domain superfamily/Winged helix DNA-binding domain"/>
    <property type="match status" value="1"/>
</dbReference>
<protein>
    <submittedName>
        <fullName evidence="5">MurR/RpiR family transcriptional regulator</fullName>
    </submittedName>
</protein>
<accession>A0ABR7DBQ5</accession>
<name>A0ABR7DBQ5_9CLOT</name>
<evidence type="ECO:0000256" key="3">
    <source>
        <dbReference type="ARBA" id="ARBA00023163"/>
    </source>
</evidence>
<dbReference type="InterPro" id="IPR001347">
    <property type="entry name" value="SIS_dom"/>
</dbReference>
<keyword evidence="2" id="KW-0238">DNA-binding</keyword>
<reference evidence="5 6" key="1">
    <citation type="submission" date="2020-08" db="EMBL/GenBank/DDBJ databases">
        <title>Genome public.</title>
        <authorList>
            <person name="Liu C."/>
            <person name="Sun Q."/>
        </authorList>
    </citation>
    <scope>NUCLEOTIDE SEQUENCE [LARGE SCALE GENOMIC DNA]</scope>
    <source>
        <strain evidence="5 6">NSJ-6</strain>
    </source>
</reference>
<dbReference type="EMBL" id="JACOOO010000015">
    <property type="protein sequence ID" value="MBC5628831.1"/>
    <property type="molecule type" value="Genomic_DNA"/>
</dbReference>
<dbReference type="InterPro" id="IPR000281">
    <property type="entry name" value="HTH_RpiR"/>
</dbReference>
<dbReference type="Pfam" id="PF01418">
    <property type="entry name" value="HTH_6"/>
    <property type="match status" value="1"/>
</dbReference>
<dbReference type="Pfam" id="PF01380">
    <property type="entry name" value="SIS"/>
    <property type="match status" value="1"/>
</dbReference>
<organism evidence="5 6">
    <name type="scientific">Clostridium hominis</name>
    <dbReference type="NCBI Taxonomy" id="2763036"/>
    <lineage>
        <taxon>Bacteria</taxon>
        <taxon>Bacillati</taxon>
        <taxon>Bacillota</taxon>
        <taxon>Clostridia</taxon>
        <taxon>Eubacteriales</taxon>
        <taxon>Clostridiaceae</taxon>
        <taxon>Clostridium</taxon>
    </lineage>
</organism>
<dbReference type="InterPro" id="IPR009057">
    <property type="entry name" value="Homeodomain-like_sf"/>
</dbReference>
<evidence type="ECO:0000313" key="6">
    <source>
        <dbReference type="Proteomes" id="UP000596929"/>
    </source>
</evidence>
<dbReference type="InterPro" id="IPR036388">
    <property type="entry name" value="WH-like_DNA-bd_sf"/>
</dbReference>
<dbReference type="PANTHER" id="PTHR30514:SF10">
    <property type="entry name" value="MURR_RPIR FAMILY TRANSCRIPTIONAL REGULATOR"/>
    <property type="match status" value="1"/>
</dbReference>
<evidence type="ECO:0000256" key="2">
    <source>
        <dbReference type="ARBA" id="ARBA00023125"/>
    </source>
</evidence>
<dbReference type="InterPro" id="IPR035472">
    <property type="entry name" value="RpiR-like_SIS"/>
</dbReference>
<dbReference type="PANTHER" id="PTHR30514">
    <property type="entry name" value="GLUCOKINASE"/>
    <property type="match status" value="1"/>
</dbReference>
<keyword evidence="3" id="KW-0804">Transcription</keyword>
<comment type="caution">
    <text evidence="5">The sequence shown here is derived from an EMBL/GenBank/DDBJ whole genome shotgun (WGS) entry which is preliminary data.</text>
</comment>
<evidence type="ECO:0000313" key="5">
    <source>
        <dbReference type="EMBL" id="MBC5628831.1"/>
    </source>
</evidence>
<keyword evidence="1" id="KW-0805">Transcription regulation</keyword>
<gene>
    <name evidence="5" type="ORF">H8S20_08005</name>
</gene>
<evidence type="ECO:0000256" key="1">
    <source>
        <dbReference type="ARBA" id="ARBA00023015"/>
    </source>
</evidence>
<dbReference type="Gene3D" id="3.40.50.10490">
    <property type="entry name" value="Glucose-6-phosphate isomerase like protein, domain 1"/>
    <property type="match status" value="1"/>
</dbReference>
<dbReference type="CDD" id="cd05013">
    <property type="entry name" value="SIS_RpiR"/>
    <property type="match status" value="1"/>
</dbReference>
<dbReference type="SUPFAM" id="SSF46689">
    <property type="entry name" value="Homeodomain-like"/>
    <property type="match status" value="1"/>
</dbReference>
<dbReference type="InterPro" id="IPR047640">
    <property type="entry name" value="RpiR-like"/>
</dbReference>
<dbReference type="PROSITE" id="PS51071">
    <property type="entry name" value="HTH_RPIR"/>
    <property type="match status" value="1"/>
</dbReference>
<dbReference type="InterPro" id="IPR046348">
    <property type="entry name" value="SIS_dom_sf"/>
</dbReference>
<dbReference type="Proteomes" id="UP000596929">
    <property type="component" value="Unassembled WGS sequence"/>
</dbReference>
<proteinExistence type="predicted"/>
<keyword evidence="6" id="KW-1185">Reference proteome</keyword>
<sequence>MNIFTQLKNTKNLTNNEKQIVDFILDNPNAFLDMSLEQICKECFVSTTTLYRLCRKLNLSGLSDLKVKMSGSVNSYLKENRDFDFDFPVKQNQSHYEILTRIREDYDQTLLSTFNLFNLEQLRLAVNAMKKAKQIDVYTSAGNIYFAENFKFQMQEIGITINVPVEEYNQMLVAACSNETHLAIVISFGGRGFLVDKIAKTLKKNGTPILLISSTEDNPIKEYVNYQLHLCSNENHYNKISSFSTRLSLLYILDILFACYFKTDYDNNLKKKLLYYKKMCEF</sequence>
<evidence type="ECO:0000259" key="4">
    <source>
        <dbReference type="PROSITE" id="PS51071"/>
    </source>
</evidence>
<dbReference type="RefSeq" id="WP_186859778.1">
    <property type="nucleotide sequence ID" value="NZ_JACOOO010000015.1"/>
</dbReference>
<feature type="domain" description="HTH rpiR-type" evidence="4">
    <location>
        <begin position="1"/>
        <end position="76"/>
    </location>
</feature>
<dbReference type="SUPFAM" id="SSF53697">
    <property type="entry name" value="SIS domain"/>
    <property type="match status" value="1"/>
</dbReference>